<dbReference type="EMBL" id="KN837611">
    <property type="protein sequence ID" value="KIJ23681.1"/>
    <property type="molecule type" value="Genomic_DNA"/>
</dbReference>
<name>A0A0C9UDY0_SPHS4</name>
<reference evidence="2 3" key="1">
    <citation type="submission" date="2014-06" db="EMBL/GenBank/DDBJ databases">
        <title>Evolutionary Origins and Diversification of the Mycorrhizal Mutualists.</title>
        <authorList>
            <consortium name="DOE Joint Genome Institute"/>
            <consortium name="Mycorrhizal Genomics Consortium"/>
            <person name="Kohler A."/>
            <person name="Kuo A."/>
            <person name="Nagy L.G."/>
            <person name="Floudas D."/>
            <person name="Copeland A."/>
            <person name="Barry K.W."/>
            <person name="Cichocki N."/>
            <person name="Veneault-Fourrey C."/>
            <person name="LaButti K."/>
            <person name="Lindquist E.A."/>
            <person name="Lipzen A."/>
            <person name="Lundell T."/>
            <person name="Morin E."/>
            <person name="Murat C."/>
            <person name="Riley R."/>
            <person name="Ohm R."/>
            <person name="Sun H."/>
            <person name="Tunlid A."/>
            <person name="Henrissat B."/>
            <person name="Grigoriev I.V."/>
            <person name="Hibbett D.S."/>
            <person name="Martin F."/>
        </authorList>
    </citation>
    <scope>NUCLEOTIDE SEQUENCE [LARGE SCALE GENOMIC DNA]</scope>
    <source>
        <strain evidence="2 3">SS14</strain>
    </source>
</reference>
<organism evidence="2 3">
    <name type="scientific">Sphaerobolus stellatus (strain SS14)</name>
    <dbReference type="NCBI Taxonomy" id="990650"/>
    <lineage>
        <taxon>Eukaryota</taxon>
        <taxon>Fungi</taxon>
        <taxon>Dikarya</taxon>
        <taxon>Basidiomycota</taxon>
        <taxon>Agaricomycotina</taxon>
        <taxon>Agaricomycetes</taxon>
        <taxon>Phallomycetidae</taxon>
        <taxon>Geastrales</taxon>
        <taxon>Sphaerobolaceae</taxon>
        <taxon>Sphaerobolus</taxon>
    </lineage>
</organism>
<evidence type="ECO:0000313" key="3">
    <source>
        <dbReference type="Proteomes" id="UP000054279"/>
    </source>
</evidence>
<feature type="region of interest" description="Disordered" evidence="1">
    <location>
        <begin position="1"/>
        <end position="31"/>
    </location>
</feature>
<feature type="region of interest" description="Disordered" evidence="1">
    <location>
        <begin position="288"/>
        <end position="346"/>
    </location>
</feature>
<evidence type="ECO:0000313" key="2">
    <source>
        <dbReference type="EMBL" id="KIJ23681.1"/>
    </source>
</evidence>
<dbReference type="Proteomes" id="UP000054279">
    <property type="component" value="Unassembled WGS sequence"/>
</dbReference>
<dbReference type="OrthoDB" id="2677843at2759"/>
<feature type="compositionally biased region" description="Acidic residues" evidence="1">
    <location>
        <begin position="18"/>
        <end position="27"/>
    </location>
</feature>
<evidence type="ECO:0000256" key="1">
    <source>
        <dbReference type="SAM" id="MobiDB-lite"/>
    </source>
</evidence>
<accession>A0A0C9UDY0</accession>
<proteinExistence type="predicted"/>
<sequence length="477" mass="53500">MERPETPPHRAQVSSSFDGDDDRDDDYNPWPLAVHATPRKRRIYGSSMASAQKHKAAVADPNDGKCLLSLQSAPVQACRLVPRRLRGSKLKSLEWWWGLPYNTLNVDTRYNIVFRACFLFTYHISLQTLRAVRPDLHILLDSDYWMLVPDPATIDMIYDLMLEQLKKRRQRRLIYPTTVFTYRLVPLLPMKEVTITRITPTALNPQDPLPQFDDHRYPFANLGPLLSHARPHFALYNAGAKIPPLYSPNIVDIFRQCMQIPTTNAAGSYISKIKGLYRLWTSNAPPDFRRARNGPGLGGGAASSAGSGAGSGPSNPGRMTRSSTSFDAASSHGNAIPFNSQANPGGRQVAALHDINTPGLGAHTMDENHDAIESDNEDDLAHDIAASKKFVSAWWEQTAEAVAFNGGWDTDLCNDHQLGSYVEEHSRSPGEEWHPTWMRRGLPDYHKPPPDTTKFSSNDWSLMDFFIRLPDPIEDIF</sequence>
<protein>
    <submittedName>
        <fullName evidence="2">Uncharacterized protein</fullName>
    </submittedName>
</protein>
<feature type="compositionally biased region" description="Polar residues" evidence="1">
    <location>
        <begin position="320"/>
        <end position="343"/>
    </location>
</feature>
<dbReference type="HOGENOM" id="CLU_589452_0_0_1"/>
<gene>
    <name evidence="2" type="ORF">M422DRAFT_39494</name>
</gene>
<dbReference type="AlphaFoldDB" id="A0A0C9UDY0"/>
<feature type="compositionally biased region" description="Gly residues" evidence="1">
    <location>
        <begin position="295"/>
        <end position="311"/>
    </location>
</feature>
<keyword evidence="3" id="KW-1185">Reference proteome</keyword>